<keyword evidence="2" id="KW-1185">Reference proteome</keyword>
<dbReference type="Proteomes" id="UP000479190">
    <property type="component" value="Unassembled WGS sequence"/>
</dbReference>
<reference evidence="1 2" key="1">
    <citation type="submission" date="2020-02" db="EMBL/GenBank/DDBJ databases">
        <authorList>
            <person name="Ferguson B K."/>
        </authorList>
    </citation>
    <scope>NUCLEOTIDE SEQUENCE [LARGE SCALE GENOMIC DNA]</scope>
</reference>
<proteinExistence type="predicted"/>
<sequence length="393" mass="44035">MSTSQLRSMTFCCGCCSRATAPYPLALPPRRPCAELLFRPYNTVQSPPPPRPDVRRIMHVLCMSSTSTFKGKCSLPVTVTVVAMTMMVPTHRFSLRRYSAATEEISSGKRIKVVINPRVATPASTTTTTTTTNATAAAAAAALQLAIINVEKEKSIIHLICFIWDRGVQLYKAQNSSRSVFAIARRQISHRAEFTSGHITCDFDESCYNSGILIPFRPKHKYFFKSISCIQRGHRRALFIAASLKKREIIPRDLARGTECDYIRAECVLLGSRSNILLPILTHPPTHRLAAAAAAAAEEGKRRNERLRLPPCTCTRWKSCTLGRFPRGSRPGFTRSEHHVTLVTNQVEILYFWTISSRKSTGFYPFRAPRHARRVPGGNLVLLDDFLEEVDRV</sequence>
<accession>A0A6H5ID46</accession>
<organism evidence="1 2">
    <name type="scientific">Trichogramma brassicae</name>
    <dbReference type="NCBI Taxonomy" id="86971"/>
    <lineage>
        <taxon>Eukaryota</taxon>
        <taxon>Metazoa</taxon>
        <taxon>Ecdysozoa</taxon>
        <taxon>Arthropoda</taxon>
        <taxon>Hexapoda</taxon>
        <taxon>Insecta</taxon>
        <taxon>Pterygota</taxon>
        <taxon>Neoptera</taxon>
        <taxon>Endopterygota</taxon>
        <taxon>Hymenoptera</taxon>
        <taxon>Apocrita</taxon>
        <taxon>Proctotrupomorpha</taxon>
        <taxon>Chalcidoidea</taxon>
        <taxon>Trichogrammatidae</taxon>
        <taxon>Trichogramma</taxon>
    </lineage>
</organism>
<evidence type="ECO:0000313" key="2">
    <source>
        <dbReference type="Proteomes" id="UP000479190"/>
    </source>
</evidence>
<name>A0A6H5ID46_9HYME</name>
<evidence type="ECO:0000313" key="1">
    <source>
        <dbReference type="EMBL" id="CAB0035315.1"/>
    </source>
</evidence>
<dbReference type="AlphaFoldDB" id="A0A6H5ID46"/>
<protein>
    <submittedName>
        <fullName evidence="1">Uncharacterized protein</fullName>
    </submittedName>
</protein>
<gene>
    <name evidence="1" type="ORF">TBRA_LOCUS7213</name>
</gene>
<dbReference type="EMBL" id="CADCXV010000778">
    <property type="protein sequence ID" value="CAB0035315.1"/>
    <property type="molecule type" value="Genomic_DNA"/>
</dbReference>